<organism evidence="1 2">
    <name type="scientific">Lactococcus lactis</name>
    <dbReference type="NCBI Taxonomy" id="1358"/>
    <lineage>
        <taxon>Bacteria</taxon>
        <taxon>Bacillati</taxon>
        <taxon>Bacillota</taxon>
        <taxon>Bacilli</taxon>
        <taxon>Lactobacillales</taxon>
        <taxon>Streptococcaceae</taxon>
        <taxon>Lactococcus</taxon>
    </lineage>
</organism>
<dbReference type="AlphaFoldDB" id="A0A9X4NV66"/>
<reference evidence="1" key="1">
    <citation type="submission" date="2022-10" db="EMBL/GenBank/DDBJ databases">
        <authorList>
            <person name="Turner M.S."/>
            <person name="Huang W."/>
        </authorList>
    </citation>
    <scope>NUCLEOTIDE SEQUENCE</scope>
    <source>
        <strain evidence="1">3</strain>
    </source>
</reference>
<accession>A0A9X4NV66</accession>
<dbReference type="Proteomes" id="UP001152614">
    <property type="component" value="Unassembled WGS sequence"/>
</dbReference>
<evidence type="ECO:0000313" key="2">
    <source>
        <dbReference type="Proteomes" id="UP001152614"/>
    </source>
</evidence>
<comment type="caution">
    <text evidence="1">The sequence shown here is derived from an EMBL/GenBank/DDBJ whole genome shotgun (WGS) entry which is preliminary data.</text>
</comment>
<protein>
    <submittedName>
        <fullName evidence="1">Uncharacterized protein</fullName>
    </submittedName>
</protein>
<reference evidence="1" key="2">
    <citation type="journal article" date="2023" name="Food Microbiol.">
        <title>Evaluation of the fermentation potential of lactic acid bacteria isolated from herbs, fruits and vegetables as starter cultures in nut-based milk alternatives.</title>
        <authorList>
            <person name="Huang W."/>
            <person name="Dong A."/>
            <person name="Pham H.T."/>
            <person name="Zhou C."/>
            <person name="Huo Z."/>
            <person name="Watjen A.P."/>
            <person name="Prakash S."/>
            <person name="Bang-Berthelsen C.H."/>
            <person name="Turner M.S."/>
        </authorList>
    </citation>
    <scope>NUCLEOTIDE SEQUENCE</scope>
    <source>
        <strain evidence="1">3</strain>
    </source>
</reference>
<sequence>MTKKDNDLIIGSMSAGRSNWFSPVFWSYHCDCGACYQGIYDKFKYQSNQETLPIKNCPDCKKAIDQVNWLDYGSEETNDQ</sequence>
<name>A0A9X4NV66_9LACT</name>
<evidence type="ECO:0000313" key="1">
    <source>
        <dbReference type="EMBL" id="MDG4984931.1"/>
    </source>
</evidence>
<dbReference type="RefSeq" id="WP_278229352.1">
    <property type="nucleotide sequence ID" value="NZ_JAOWLY010000016.1"/>
</dbReference>
<dbReference type="EMBL" id="JAOWLY010000016">
    <property type="protein sequence ID" value="MDG4984931.1"/>
    <property type="molecule type" value="Genomic_DNA"/>
</dbReference>
<gene>
    <name evidence="1" type="ORF">OGZ51_12325</name>
</gene>
<proteinExistence type="predicted"/>